<accession>A0ABM3R857</accession>
<dbReference type="InterPro" id="IPR043128">
    <property type="entry name" value="Rev_trsase/Diguanyl_cyclase"/>
</dbReference>
<dbReference type="Gene3D" id="3.10.20.370">
    <property type="match status" value="1"/>
</dbReference>
<dbReference type="PANTHER" id="PTHR48475:SF2">
    <property type="entry name" value="RIBONUCLEASE H"/>
    <property type="match status" value="1"/>
</dbReference>
<dbReference type="InterPro" id="IPR012337">
    <property type="entry name" value="RNaseH-like_sf"/>
</dbReference>
<dbReference type="RefSeq" id="XP_056691812.1">
    <property type="nucleotide sequence ID" value="XM_056835834.1"/>
</dbReference>
<dbReference type="InterPro" id="IPR041577">
    <property type="entry name" value="RT_RNaseH_2"/>
</dbReference>
<gene>
    <name evidence="4" type="primary">LOC130467346</name>
</gene>
<evidence type="ECO:0000259" key="1">
    <source>
        <dbReference type="PROSITE" id="PS50878"/>
    </source>
</evidence>
<protein>
    <recommendedName>
        <fullName evidence="5">RNase H type-1 domain-containing protein</fullName>
    </recommendedName>
</protein>
<dbReference type="InterPro" id="IPR043502">
    <property type="entry name" value="DNA/RNA_pol_sf"/>
</dbReference>
<evidence type="ECO:0000313" key="4">
    <source>
        <dbReference type="RefSeq" id="XP_056691812.1"/>
    </source>
</evidence>
<dbReference type="Gene3D" id="3.30.420.10">
    <property type="entry name" value="Ribonuclease H-like superfamily/Ribonuclease H"/>
    <property type="match status" value="1"/>
</dbReference>
<dbReference type="InterPro" id="IPR000477">
    <property type="entry name" value="RT_dom"/>
</dbReference>
<dbReference type="Proteomes" id="UP000813463">
    <property type="component" value="Chromosome 2"/>
</dbReference>
<dbReference type="PROSITE" id="PS50878">
    <property type="entry name" value="RT_POL"/>
    <property type="match status" value="1"/>
</dbReference>
<feature type="domain" description="RNase H type-1" evidence="2">
    <location>
        <begin position="276"/>
        <end position="405"/>
    </location>
</feature>
<dbReference type="GeneID" id="130467346"/>
<evidence type="ECO:0000259" key="2">
    <source>
        <dbReference type="PROSITE" id="PS50879"/>
    </source>
</evidence>
<evidence type="ECO:0008006" key="5">
    <source>
        <dbReference type="Google" id="ProtNLM"/>
    </source>
</evidence>
<dbReference type="PROSITE" id="PS50879">
    <property type="entry name" value="RNASE_H_1"/>
    <property type="match status" value="1"/>
</dbReference>
<dbReference type="Pfam" id="PF00078">
    <property type="entry name" value="RVT_1"/>
    <property type="match status" value="1"/>
</dbReference>
<name>A0ABM3R857_SPIOL</name>
<dbReference type="InterPro" id="IPR036397">
    <property type="entry name" value="RNaseH_sf"/>
</dbReference>
<feature type="domain" description="Reverse transcriptase" evidence="1">
    <location>
        <begin position="1"/>
        <end position="64"/>
    </location>
</feature>
<dbReference type="CDD" id="cd09279">
    <property type="entry name" value="RNase_HI_like"/>
    <property type="match status" value="1"/>
</dbReference>
<evidence type="ECO:0000313" key="3">
    <source>
        <dbReference type="Proteomes" id="UP000813463"/>
    </source>
</evidence>
<dbReference type="Gene3D" id="3.30.70.270">
    <property type="match status" value="2"/>
</dbReference>
<proteinExistence type="predicted"/>
<dbReference type="InterPro" id="IPR002156">
    <property type="entry name" value="RNaseH_domain"/>
</dbReference>
<keyword evidence="3" id="KW-1185">Reference proteome</keyword>
<sequence>MFRKQLGDTMEVYIDDILVKSKKASDHISHLQQAFDFLREYSMKLNPTKCSFGASSAKFMGYMVTQRGIEARPDQIRAFINLQSPRSQKDVQKLAGRLVALNRFISRSSDKCKLFYDILKKNEKFSWTDQHEAALQQLKQYLSEPSLLSKPKDKEELQVYLAVTESTISAVLVRQEDDKQLPIYYVSKSLLSAETRYSHLEKLVLALIVASTKLRPYFKCHPITVRTNYPMKSIMRKPELSGRMSNWKIQLGCYDISPSIQHEVDKEVNMLTDDGLSSTWTLYTDGSSNIRGTWLGIVLKSPQGDTIIQTVCCEFKATNNEAEYEGLIIGLSLELDMNIPLLEVRCDSLLIISQINGLYATKDSKMQAYLEVDKRLVDKFDSCTLQQIPRDRNTQDDALANLGSNIKSKLTSIPVVHLMYPAITKETLSINEQSPPTQTPTSWRNPYIHWLKHHTIPPEITHERSFRMRACRFILIHGVLFRKSVAGPYLRFLDHDEIGSTLRNIHDG</sequence>
<dbReference type="SUPFAM" id="SSF53098">
    <property type="entry name" value="Ribonuclease H-like"/>
    <property type="match status" value="1"/>
</dbReference>
<dbReference type="Pfam" id="PF17919">
    <property type="entry name" value="RT_RNaseH_2"/>
    <property type="match status" value="1"/>
</dbReference>
<reference evidence="4" key="2">
    <citation type="submission" date="2025-08" db="UniProtKB">
        <authorList>
            <consortium name="RefSeq"/>
        </authorList>
    </citation>
    <scope>IDENTIFICATION</scope>
    <source>
        <tissue evidence="4">Leaf</tissue>
    </source>
</reference>
<dbReference type="Pfam" id="PF13456">
    <property type="entry name" value="RVT_3"/>
    <property type="match status" value="1"/>
</dbReference>
<dbReference type="PANTHER" id="PTHR48475">
    <property type="entry name" value="RIBONUCLEASE H"/>
    <property type="match status" value="1"/>
</dbReference>
<dbReference type="SUPFAM" id="SSF56672">
    <property type="entry name" value="DNA/RNA polymerases"/>
    <property type="match status" value="1"/>
</dbReference>
<organism evidence="3 4">
    <name type="scientific">Spinacia oleracea</name>
    <name type="common">Spinach</name>
    <dbReference type="NCBI Taxonomy" id="3562"/>
    <lineage>
        <taxon>Eukaryota</taxon>
        <taxon>Viridiplantae</taxon>
        <taxon>Streptophyta</taxon>
        <taxon>Embryophyta</taxon>
        <taxon>Tracheophyta</taxon>
        <taxon>Spermatophyta</taxon>
        <taxon>Magnoliopsida</taxon>
        <taxon>eudicotyledons</taxon>
        <taxon>Gunneridae</taxon>
        <taxon>Pentapetalae</taxon>
        <taxon>Caryophyllales</taxon>
        <taxon>Chenopodiaceae</taxon>
        <taxon>Chenopodioideae</taxon>
        <taxon>Anserineae</taxon>
        <taxon>Spinacia</taxon>
    </lineage>
</organism>
<reference evidence="3" key="1">
    <citation type="journal article" date="2021" name="Nat. Commun.">
        <title>Genomic analyses provide insights into spinach domestication and the genetic basis of agronomic traits.</title>
        <authorList>
            <person name="Cai X."/>
            <person name="Sun X."/>
            <person name="Xu C."/>
            <person name="Sun H."/>
            <person name="Wang X."/>
            <person name="Ge C."/>
            <person name="Zhang Z."/>
            <person name="Wang Q."/>
            <person name="Fei Z."/>
            <person name="Jiao C."/>
            <person name="Wang Q."/>
        </authorList>
    </citation>
    <scope>NUCLEOTIDE SEQUENCE [LARGE SCALE GENOMIC DNA]</scope>
    <source>
        <strain evidence="3">cv. Varoflay</strain>
    </source>
</reference>